<dbReference type="EMBL" id="AMZO01000034">
    <property type="protein sequence ID" value="ELR63897.1"/>
    <property type="molecule type" value="Genomic_DNA"/>
</dbReference>
<evidence type="ECO:0000313" key="1">
    <source>
        <dbReference type="EMBL" id="ELR63897.1"/>
    </source>
</evidence>
<dbReference type="Proteomes" id="UP000011134">
    <property type="component" value="Unassembled WGS sequence"/>
</dbReference>
<protein>
    <submittedName>
        <fullName evidence="1">Uncharacterized protein</fullName>
    </submittedName>
</protein>
<evidence type="ECO:0000313" key="2">
    <source>
        <dbReference type="Proteomes" id="UP000011134"/>
    </source>
</evidence>
<accession>L8J8V4</accession>
<name>L8J8V4_9GAMM</name>
<reference evidence="1 2" key="1">
    <citation type="submission" date="2012-12" db="EMBL/GenBank/DDBJ databases">
        <title>Genome Assembly of Photobacterium sp. AK15.</title>
        <authorList>
            <person name="Khatri I."/>
            <person name="Vaidya B."/>
            <person name="Srinivas T.N.R."/>
            <person name="Subramanian S."/>
            <person name="Pinnaka A."/>
        </authorList>
    </citation>
    <scope>NUCLEOTIDE SEQUENCE [LARGE SCALE GENOMIC DNA]</scope>
    <source>
        <strain evidence="1 2">AK15</strain>
    </source>
</reference>
<organism evidence="1 2">
    <name type="scientific">Photobacterium marinum</name>
    <dbReference type="NCBI Taxonomy" id="1056511"/>
    <lineage>
        <taxon>Bacteria</taxon>
        <taxon>Pseudomonadati</taxon>
        <taxon>Pseudomonadota</taxon>
        <taxon>Gammaproteobacteria</taxon>
        <taxon>Vibrionales</taxon>
        <taxon>Vibrionaceae</taxon>
        <taxon>Photobacterium</taxon>
    </lineage>
</organism>
<comment type="caution">
    <text evidence="1">The sequence shown here is derived from an EMBL/GenBank/DDBJ whole genome shotgun (WGS) entry which is preliminary data.</text>
</comment>
<keyword evidence="2" id="KW-1185">Reference proteome</keyword>
<gene>
    <name evidence="1" type="ORF">C942_03242</name>
</gene>
<dbReference type="AlphaFoldDB" id="L8J8V4"/>
<sequence length="37" mass="3827">MYFVAASFAVKAVETNALFVALSLALVAASFAVKAFS</sequence>
<dbReference type="PATRIC" id="fig|1056511.3.peg.4167"/>
<proteinExistence type="predicted"/>